<dbReference type="EMBL" id="VSSQ01101667">
    <property type="protein sequence ID" value="MPN43328.1"/>
    <property type="molecule type" value="Genomic_DNA"/>
</dbReference>
<proteinExistence type="predicted"/>
<accession>A0A645HWD7</accession>
<evidence type="ECO:0000313" key="1">
    <source>
        <dbReference type="EMBL" id="MPN43328.1"/>
    </source>
</evidence>
<name>A0A645HWD7_9ZZZZ</name>
<protein>
    <submittedName>
        <fullName evidence="1">Uncharacterized protein</fullName>
    </submittedName>
</protein>
<reference evidence="1" key="1">
    <citation type="submission" date="2019-08" db="EMBL/GenBank/DDBJ databases">
        <authorList>
            <person name="Kucharzyk K."/>
            <person name="Murdoch R.W."/>
            <person name="Higgins S."/>
            <person name="Loffler F."/>
        </authorList>
    </citation>
    <scope>NUCLEOTIDE SEQUENCE</scope>
</reference>
<sequence>MLMMLKQYLTMTFHKTKNIMYTESVELVVLVEKVYLSHLYLEKK</sequence>
<organism evidence="1">
    <name type="scientific">bioreactor metagenome</name>
    <dbReference type="NCBI Taxonomy" id="1076179"/>
    <lineage>
        <taxon>unclassified sequences</taxon>
        <taxon>metagenomes</taxon>
        <taxon>ecological metagenomes</taxon>
    </lineage>
</organism>
<gene>
    <name evidence="1" type="ORF">SDC9_190887</name>
</gene>
<comment type="caution">
    <text evidence="1">The sequence shown here is derived from an EMBL/GenBank/DDBJ whole genome shotgun (WGS) entry which is preliminary data.</text>
</comment>
<dbReference type="AlphaFoldDB" id="A0A645HWD7"/>